<gene>
    <name evidence="4" type="ORF">CLV37_101748</name>
</gene>
<name>A0A2T0RBH2_9ACTN</name>
<keyword evidence="2" id="KW-1133">Transmembrane helix</keyword>
<dbReference type="EMBL" id="PVZF01000001">
    <property type="protein sequence ID" value="PRY18503.1"/>
    <property type="molecule type" value="Genomic_DNA"/>
</dbReference>
<comment type="caution">
    <text evidence="4">The sequence shown here is derived from an EMBL/GenBank/DDBJ whole genome shotgun (WGS) entry which is preliminary data.</text>
</comment>
<dbReference type="AlphaFoldDB" id="A0A2T0RBH2"/>
<feature type="domain" description="Heparan-alpha-glucosaminide N-acetyltransferase catalytic" evidence="3">
    <location>
        <begin position="81"/>
        <end position="266"/>
    </location>
</feature>
<protein>
    <submittedName>
        <fullName evidence="4">Uncharacterized protein DUF1624</fullName>
    </submittedName>
</protein>
<keyword evidence="2" id="KW-0472">Membrane</keyword>
<keyword evidence="2" id="KW-0812">Transmembrane</keyword>
<evidence type="ECO:0000256" key="2">
    <source>
        <dbReference type="SAM" id="Phobius"/>
    </source>
</evidence>
<feature type="transmembrane region" description="Helical" evidence="2">
    <location>
        <begin position="275"/>
        <end position="296"/>
    </location>
</feature>
<feature type="transmembrane region" description="Helical" evidence="2">
    <location>
        <begin position="144"/>
        <end position="165"/>
    </location>
</feature>
<feature type="transmembrane region" description="Helical" evidence="2">
    <location>
        <begin position="198"/>
        <end position="218"/>
    </location>
</feature>
<proteinExistence type="predicted"/>
<accession>A0A2T0RBH2</accession>
<dbReference type="InterPro" id="IPR012429">
    <property type="entry name" value="HGSNAT_cat"/>
</dbReference>
<keyword evidence="5" id="KW-1185">Reference proteome</keyword>
<dbReference type="Proteomes" id="UP000238083">
    <property type="component" value="Unassembled WGS sequence"/>
</dbReference>
<evidence type="ECO:0000313" key="4">
    <source>
        <dbReference type="EMBL" id="PRY18503.1"/>
    </source>
</evidence>
<evidence type="ECO:0000256" key="1">
    <source>
        <dbReference type="SAM" id="MobiDB-lite"/>
    </source>
</evidence>
<evidence type="ECO:0000259" key="3">
    <source>
        <dbReference type="Pfam" id="PF07786"/>
    </source>
</evidence>
<sequence>MPLREPVATLEAPPLPLVVRAFVREAMRITVPGRECPDRASTQPDLSVSRAPAGPSPTRRVLRVGPARQTGPMLRGPDPQRLVGIDLARAVAVVGMMAVHVLPGPDGPGGTLHALAHGRASGLFAVLAGLSLGLATRRSADRRAAARTSVAVRGLLIALLGLLLVESGSRVAVILPYYGVAFVVVLPFLWWPARRLAVLAGCWLALAPLVSFAVRDALGLEAQYDQPTLPWLARPGDLLEALALTGYYPVVGWAGYLLLGLAVAKLDLTGTAACVRVLGAGLLLAAGAWAASALLLGPAGGRAALERLHGPLDGLDLYGSVPTDSRWWLTVLVPHSGTPFDLLHTAGTALVVLGAACLLPGTVTRFLYPVAALGGMPLTIYTAHVLALAGTDDTSLTLLAFHVLLGAAFATLWRLTLGRGPLELLVGRVADGAGRLLTRPTLTS</sequence>
<evidence type="ECO:0000313" key="5">
    <source>
        <dbReference type="Proteomes" id="UP000238083"/>
    </source>
</evidence>
<feature type="transmembrane region" description="Helical" evidence="2">
    <location>
        <begin position="395"/>
        <end position="415"/>
    </location>
</feature>
<feature type="transmembrane region" description="Helical" evidence="2">
    <location>
        <begin position="342"/>
        <end position="359"/>
    </location>
</feature>
<feature type="region of interest" description="Disordered" evidence="1">
    <location>
        <begin position="34"/>
        <end position="78"/>
    </location>
</feature>
<feature type="transmembrane region" description="Helical" evidence="2">
    <location>
        <begin position="366"/>
        <end position="389"/>
    </location>
</feature>
<feature type="transmembrane region" description="Helical" evidence="2">
    <location>
        <begin position="238"/>
        <end position="263"/>
    </location>
</feature>
<feature type="transmembrane region" description="Helical" evidence="2">
    <location>
        <begin position="171"/>
        <end position="191"/>
    </location>
</feature>
<organism evidence="4 5">
    <name type="scientific">Kineococcus rhizosphaerae</name>
    <dbReference type="NCBI Taxonomy" id="559628"/>
    <lineage>
        <taxon>Bacteria</taxon>
        <taxon>Bacillati</taxon>
        <taxon>Actinomycetota</taxon>
        <taxon>Actinomycetes</taxon>
        <taxon>Kineosporiales</taxon>
        <taxon>Kineosporiaceae</taxon>
        <taxon>Kineococcus</taxon>
    </lineage>
</organism>
<feature type="transmembrane region" description="Helical" evidence="2">
    <location>
        <begin position="114"/>
        <end position="132"/>
    </location>
</feature>
<reference evidence="4 5" key="1">
    <citation type="submission" date="2018-03" db="EMBL/GenBank/DDBJ databases">
        <title>Genomic Encyclopedia of Archaeal and Bacterial Type Strains, Phase II (KMG-II): from individual species to whole genera.</title>
        <authorList>
            <person name="Goeker M."/>
        </authorList>
    </citation>
    <scope>NUCLEOTIDE SEQUENCE [LARGE SCALE GENOMIC DNA]</scope>
    <source>
        <strain evidence="4 5">DSM 19711</strain>
    </source>
</reference>
<dbReference type="Pfam" id="PF07786">
    <property type="entry name" value="HGSNAT_cat"/>
    <property type="match status" value="1"/>
</dbReference>
<feature type="transmembrane region" description="Helical" evidence="2">
    <location>
        <begin position="82"/>
        <end position="102"/>
    </location>
</feature>